<dbReference type="AlphaFoldDB" id="A0A3M6ZR41"/>
<dbReference type="GO" id="GO:0004842">
    <property type="term" value="F:ubiquitin-protein transferase activity"/>
    <property type="evidence" value="ECO:0007669"/>
    <property type="project" value="TreeGrafter"/>
</dbReference>
<protein>
    <submittedName>
        <fullName evidence="3">Uncharacterized protein</fullName>
    </submittedName>
</protein>
<accession>A0A3M6ZR41</accession>
<dbReference type="VEuPathDB" id="FungiDB:BTJ68_07939"/>
<feature type="compositionally biased region" description="Low complexity" evidence="1">
    <location>
        <begin position="476"/>
        <end position="487"/>
    </location>
</feature>
<name>A0A3M6ZR41_HORWE</name>
<proteinExistence type="predicted"/>
<dbReference type="EMBL" id="QWIK01000416">
    <property type="protein sequence ID" value="RMY06574.1"/>
    <property type="molecule type" value="Genomic_DNA"/>
</dbReference>
<feature type="region of interest" description="Disordered" evidence="1">
    <location>
        <begin position="345"/>
        <end position="372"/>
    </location>
</feature>
<sequence>MDGARDNPLSRRHSTKVEDRFTSEAWLLTMLAIQRSYSTMAESQHRDHHDPEDSDSLFIPQDPHYDNEQSSSRRRLALPPMRPQHYPGDGLDFRRPVMSGSAGGPVGGSGDAPGGSERPPAAVTIDLTDDDNIQNVGTSQDAVGGYASGAGPSEGAGSSRARRPPRFGRDIIEVEDEPSAPHELPGDSSRGGRSHGRAPGEPLRRPQFAGLRRPSRFPPRQPTPPDFDDDLEIVSERALSRPPTASRQRTPAMPNPRSVTPYPGEAAPIDLTDDDDLMITDTRTRGGGLNGAPPGITAGQGTRSENYGGGGLGIGRIADILRGEGRGVGNRLLQRLRFDDPYGPVPHARHRHQHHNPAYHAGGGGGPPPPPPPAAVIGFGPVMMDFETPAFDLGLNRPPTPKYEPPPAAEEGFTRSPGEDEEVVCPNCGDGLGMGASEEKQQVWCVKGCGHVYCGECAHNRQRTLSKKGKARASDVVPPGSTTTAAAVPPPPPFKKCVVDGCGKATGKSNMFQVYLGT</sequence>
<feature type="region of interest" description="Disordered" evidence="1">
    <location>
        <begin position="468"/>
        <end position="488"/>
    </location>
</feature>
<dbReference type="InterPro" id="IPR038886">
    <property type="entry name" value="E3_SLX5/Rfp1"/>
</dbReference>
<dbReference type="PANTHER" id="PTHR28042:SF1">
    <property type="entry name" value="E3 UBIQUITIN-PROTEIN LIGASE COMPLEX SLX5-SLX8 SUBUNIT SLX5"/>
    <property type="match status" value="1"/>
</dbReference>
<dbReference type="EMBL" id="QWIM01002148">
    <property type="protein sequence ID" value="RMY17715.1"/>
    <property type="molecule type" value="Genomic_DNA"/>
</dbReference>
<feature type="region of interest" description="Disordered" evidence="1">
    <location>
        <begin position="38"/>
        <end position="304"/>
    </location>
</feature>
<evidence type="ECO:0000313" key="5">
    <source>
        <dbReference type="Proteomes" id="UP000282582"/>
    </source>
</evidence>
<evidence type="ECO:0000256" key="1">
    <source>
        <dbReference type="SAM" id="MobiDB-lite"/>
    </source>
</evidence>
<dbReference type="GO" id="GO:0033768">
    <property type="term" value="C:SUMO-targeted ubiquitin ligase complex"/>
    <property type="evidence" value="ECO:0007669"/>
    <property type="project" value="TreeGrafter"/>
</dbReference>
<reference evidence="4 5" key="1">
    <citation type="journal article" date="2018" name="BMC Genomics">
        <title>Genomic evidence for intraspecific hybridization in a clonal and extremely halotolerant yeast.</title>
        <authorList>
            <person name="Gostincar C."/>
            <person name="Stajich J.E."/>
            <person name="Zupancic J."/>
            <person name="Zalar P."/>
            <person name="Gunde-Cimerman N."/>
        </authorList>
    </citation>
    <scope>NUCLEOTIDE SEQUENCE [LARGE SCALE GENOMIC DNA]</scope>
    <source>
        <strain evidence="3 4">EXF-6651</strain>
        <strain evidence="2 5">EXF-6654</strain>
    </source>
</reference>
<dbReference type="Proteomes" id="UP000276864">
    <property type="component" value="Unassembled WGS sequence"/>
</dbReference>
<evidence type="ECO:0000313" key="2">
    <source>
        <dbReference type="EMBL" id="RMY06574.1"/>
    </source>
</evidence>
<feature type="compositionally biased region" description="Pro residues" evidence="1">
    <location>
        <begin position="216"/>
        <end position="225"/>
    </location>
</feature>
<evidence type="ECO:0000313" key="3">
    <source>
        <dbReference type="EMBL" id="RMY17715.1"/>
    </source>
</evidence>
<comment type="caution">
    <text evidence="3">The sequence shown here is derived from an EMBL/GenBank/DDBJ whole genome shotgun (WGS) entry which is preliminary data.</text>
</comment>
<feature type="compositionally biased region" description="Basic residues" evidence="1">
    <location>
        <begin position="347"/>
        <end position="357"/>
    </location>
</feature>
<gene>
    <name evidence="3" type="ORF">D0866_13384</name>
    <name evidence="2" type="ORF">D0868_05801</name>
</gene>
<organism evidence="3 4">
    <name type="scientific">Hortaea werneckii</name>
    <name type="common">Black yeast</name>
    <name type="synonym">Cladosporium werneckii</name>
    <dbReference type="NCBI Taxonomy" id="91943"/>
    <lineage>
        <taxon>Eukaryota</taxon>
        <taxon>Fungi</taxon>
        <taxon>Dikarya</taxon>
        <taxon>Ascomycota</taxon>
        <taxon>Pezizomycotina</taxon>
        <taxon>Dothideomycetes</taxon>
        <taxon>Dothideomycetidae</taxon>
        <taxon>Mycosphaerellales</taxon>
        <taxon>Teratosphaeriaceae</taxon>
        <taxon>Hortaea</taxon>
    </lineage>
</organism>
<dbReference type="PANTHER" id="PTHR28042">
    <property type="entry name" value="E3 UBIQUITIN-PROTEIN LIGASE COMPLEX SLX5-SLX8 SUBUNIT SLX5"/>
    <property type="match status" value="1"/>
</dbReference>
<dbReference type="Proteomes" id="UP000282582">
    <property type="component" value="Unassembled WGS sequence"/>
</dbReference>
<evidence type="ECO:0000313" key="4">
    <source>
        <dbReference type="Proteomes" id="UP000276864"/>
    </source>
</evidence>
<feature type="compositionally biased region" description="Gly residues" evidence="1">
    <location>
        <begin position="101"/>
        <end position="113"/>
    </location>
</feature>